<protein>
    <submittedName>
        <fullName evidence="1">Uncharacterized protein</fullName>
    </submittedName>
</protein>
<name>A0ABW4E3X2_9LACO</name>
<proteinExistence type="predicted"/>
<gene>
    <name evidence="1" type="ORF">ACFQ5J_05050</name>
</gene>
<organism evidence="1 2">
    <name type="scientific">Lacticaseibacillus baoqingensis</name>
    <dbReference type="NCBI Taxonomy" id="2486013"/>
    <lineage>
        <taxon>Bacteria</taxon>
        <taxon>Bacillati</taxon>
        <taxon>Bacillota</taxon>
        <taxon>Bacilli</taxon>
        <taxon>Lactobacillales</taxon>
        <taxon>Lactobacillaceae</taxon>
        <taxon>Lacticaseibacillus</taxon>
    </lineage>
</organism>
<comment type="caution">
    <text evidence="1">The sequence shown here is derived from an EMBL/GenBank/DDBJ whole genome shotgun (WGS) entry which is preliminary data.</text>
</comment>
<sequence length="121" mass="14058">MKLYQGLTQVQVNDNMIDDVQDFTITTELTKPLHYSPSLLYHYIDKVLKTGSRHDQNNLRFVSDPAYIGENYDFKSNPQTATITDFEDKMTFARNVVADLNRHVAVNIDTKNHEFELIFVD</sequence>
<dbReference type="Proteomes" id="UP001597252">
    <property type="component" value="Unassembled WGS sequence"/>
</dbReference>
<keyword evidence="2" id="KW-1185">Reference proteome</keyword>
<reference evidence="2" key="1">
    <citation type="journal article" date="2019" name="Int. J. Syst. Evol. Microbiol.">
        <title>The Global Catalogue of Microorganisms (GCM) 10K type strain sequencing project: providing services to taxonomists for standard genome sequencing and annotation.</title>
        <authorList>
            <consortium name="The Broad Institute Genomics Platform"/>
            <consortium name="The Broad Institute Genome Sequencing Center for Infectious Disease"/>
            <person name="Wu L."/>
            <person name="Ma J."/>
        </authorList>
    </citation>
    <scope>NUCLEOTIDE SEQUENCE [LARGE SCALE GENOMIC DNA]</scope>
    <source>
        <strain evidence="2">CCM 8903</strain>
    </source>
</reference>
<evidence type="ECO:0000313" key="1">
    <source>
        <dbReference type="EMBL" id="MFD1484592.1"/>
    </source>
</evidence>
<dbReference type="RefSeq" id="WP_125750978.1">
    <property type="nucleotide sequence ID" value="NZ_JBHTON010000014.1"/>
</dbReference>
<evidence type="ECO:0000313" key="2">
    <source>
        <dbReference type="Proteomes" id="UP001597252"/>
    </source>
</evidence>
<dbReference type="EMBL" id="JBHTON010000014">
    <property type="protein sequence ID" value="MFD1484592.1"/>
    <property type="molecule type" value="Genomic_DNA"/>
</dbReference>
<accession>A0ABW4E3X2</accession>